<name>A0A438JCY5_VITVI</name>
<dbReference type="SUPFAM" id="SSF48464">
    <property type="entry name" value="ENTH/VHS domain"/>
    <property type="match status" value="1"/>
</dbReference>
<gene>
    <name evidence="5" type="primary">Rprd1b_1</name>
    <name evidence="5" type="ORF">CK203_015091</name>
</gene>
<accession>A0A438JCY5</accession>
<proteinExistence type="predicted"/>
<dbReference type="Pfam" id="PF04818">
    <property type="entry name" value="CID"/>
    <property type="match status" value="1"/>
</dbReference>
<protein>
    <submittedName>
        <fullName evidence="5">Regulation of nuclear pre-mRNA domain-containing protein 1B</fullName>
    </submittedName>
</protein>
<dbReference type="PANTHER" id="PTHR12460:SF23">
    <property type="entry name" value="ACTIN CYTOSKELETON-REGULATORY COMPLEX PROTEIN PAN1"/>
    <property type="match status" value="1"/>
</dbReference>
<feature type="coiled-coil region" evidence="2">
    <location>
        <begin position="244"/>
        <end position="278"/>
    </location>
</feature>
<feature type="region of interest" description="Disordered" evidence="3">
    <location>
        <begin position="422"/>
        <end position="531"/>
    </location>
</feature>
<organism evidence="5 6">
    <name type="scientific">Vitis vinifera</name>
    <name type="common">Grape</name>
    <dbReference type="NCBI Taxonomy" id="29760"/>
    <lineage>
        <taxon>Eukaryota</taxon>
        <taxon>Viridiplantae</taxon>
        <taxon>Streptophyta</taxon>
        <taxon>Embryophyta</taxon>
        <taxon>Tracheophyta</taxon>
        <taxon>Spermatophyta</taxon>
        <taxon>Magnoliopsida</taxon>
        <taxon>eudicotyledons</taxon>
        <taxon>Gunneridae</taxon>
        <taxon>Pentapetalae</taxon>
        <taxon>rosids</taxon>
        <taxon>Vitales</taxon>
        <taxon>Vitaceae</taxon>
        <taxon>Viteae</taxon>
        <taxon>Vitis</taxon>
    </lineage>
</organism>
<comment type="caution">
    <text evidence="5">The sequence shown here is derived from an EMBL/GenBank/DDBJ whole genome shotgun (WGS) entry which is preliminary data.</text>
</comment>
<dbReference type="InterPro" id="IPR006569">
    <property type="entry name" value="CID_dom"/>
</dbReference>
<dbReference type="AlphaFoldDB" id="A0A438JCY5"/>
<dbReference type="GO" id="GO:0006397">
    <property type="term" value="P:mRNA processing"/>
    <property type="evidence" value="ECO:0007669"/>
    <property type="project" value="UniProtKB-KW"/>
</dbReference>
<dbReference type="SMART" id="SM00582">
    <property type="entry name" value="RPR"/>
    <property type="match status" value="1"/>
</dbReference>
<evidence type="ECO:0000256" key="3">
    <source>
        <dbReference type="SAM" id="MobiDB-lite"/>
    </source>
</evidence>
<evidence type="ECO:0000256" key="1">
    <source>
        <dbReference type="ARBA" id="ARBA00022664"/>
    </source>
</evidence>
<dbReference type="Gene3D" id="1.25.40.90">
    <property type="match status" value="1"/>
</dbReference>
<evidence type="ECO:0000256" key="2">
    <source>
        <dbReference type="SAM" id="Coils"/>
    </source>
</evidence>
<dbReference type="PANTHER" id="PTHR12460">
    <property type="entry name" value="CYCLIN-DEPENDENT KINASE INHIBITOR-RELATED PROTEIN"/>
    <property type="match status" value="1"/>
</dbReference>
<dbReference type="Proteomes" id="UP000288805">
    <property type="component" value="Unassembled WGS sequence"/>
</dbReference>
<feature type="compositionally biased region" description="Polar residues" evidence="3">
    <location>
        <begin position="463"/>
        <end position="481"/>
    </location>
</feature>
<keyword evidence="2" id="KW-0175">Coiled coil</keyword>
<evidence type="ECO:0000259" key="4">
    <source>
        <dbReference type="SMART" id="SM00582"/>
    </source>
</evidence>
<feature type="domain" description="CID" evidence="4">
    <location>
        <begin position="1"/>
        <end position="96"/>
    </location>
</feature>
<dbReference type="GO" id="GO:0005634">
    <property type="term" value="C:nucleus"/>
    <property type="evidence" value="ECO:0007669"/>
    <property type="project" value="UniProtKB-ARBA"/>
</dbReference>
<dbReference type="EMBL" id="QGNW01000049">
    <property type="protein sequence ID" value="RVX06806.1"/>
    <property type="molecule type" value="Genomic_DNA"/>
</dbReference>
<sequence>MNKAKQVVETWDRQFHCSPSEQRLAFLYLANDILQNSRRKGSEFVGEFWKVLPDALRDVMENGDEFGRNAVLRLIGIWEERKVFGSRGQILKEEFGGRQLENSNRNGKHLGFKLKQSAGNTLEKIVSGYQVIYGGQLDEDVILRKCTNAISYVEKADKGIDGGINSASSNWPFTLPISQQPDPILSPYSTTGSHTDMLLNQRHCLVKSQQNGSGFVEELQGQHTILRDCIEQLTLVESSRASLVSNLREALQEQEFKLDQVRNQLQAAQFQAEQAGNMCRRLLKCNNNTQLLAEQSLKETRTTEALLSFVPGTVEQSAPVMFTRQVSFPEKPGHIEEDPRKSAAAAVAAKLTASTSSAQMLTFVLSSLASEGVIGNPTKESSGDYPAEKRTKLENDQSAYTPQNPQPSVSAFPNLDQLQHNVSTTTQQSTPSEQPPPPSSPPPLPPMPPMPPYQVPQYMQAAGSMTNIPYSYGMTQQQPPSAANYPTVGPPVSSISSFTTPPANSYQSFQGSEGGFYGQPSSLPMAPISRR</sequence>
<feature type="compositionally biased region" description="Pro residues" evidence="3">
    <location>
        <begin position="433"/>
        <end position="454"/>
    </location>
</feature>
<reference evidence="5 6" key="1">
    <citation type="journal article" date="2018" name="PLoS Genet.">
        <title>Population sequencing reveals clonal diversity and ancestral inbreeding in the grapevine cultivar Chardonnay.</title>
        <authorList>
            <person name="Roach M.J."/>
            <person name="Johnson D.L."/>
            <person name="Bohlmann J."/>
            <person name="van Vuuren H.J."/>
            <person name="Jones S.J."/>
            <person name="Pretorius I.S."/>
            <person name="Schmidt S.A."/>
            <person name="Borneman A.R."/>
        </authorList>
    </citation>
    <scope>NUCLEOTIDE SEQUENCE [LARGE SCALE GENOMIC DNA]</scope>
    <source>
        <strain evidence="6">cv. Chardonnay</strain>
        <tissue evidence="5">Leaf</tissue>
    </source>
</reference>
<keyword evidence="1" id="KW-0507">mRNA processing</keyword>
<evidence type="ECO:0000313" key="6">
    <source>
        <dbReference type="Proteomes" id="UP000288805"/>
    </source>
</evidence>
<feature type="compositionally biased region" description="Polar residues" evidence="3">
    <location>
        <begin position="493"/>
        <end position="511"/>
    </location>
</feature>
<feature type="compositionally biased region" description="Low complexity" evidence="3">
    <location>
        <begin position="423"/>
        <end position="432"/>
    </location>
</feature>
<dbReference type="CDD" id="cd16981">
    <property type="entry name" value="CID_RPRD_like"/>
    <property type="match status" value="1"/>
</dbReference>
<evidence type="ECO:0000313" key="5">
    <source>
        <dbReference type="EMBL" id="RVX06806.1"/>
    </source>
</evidence>
<dbReference type="InterPro" id="IPR008942">
    <property type="entry name" value="ENTH_VHS"/>
</dbReference>